<accession>A0A2N9P7W0</accession>
<gene>
    <name evidence="1" type="ORF">FLACOL_00417</name>
</gene>
<reference evidence="1 2" key="1">
    <citation type="submission" date="2018-02" db="EMBL/GenBank/DDBJ databases">
        <authorList>
            <person name="Cohen D.B."/>
            <person name="Kent A.D."/>
        </authorList>
    </citation>
    <scope>NUCLEOTIDE SEQUENCE [LARGE SCALE GENOMIC DNA]</scope>
    <source>
        <strain evidence="1">CIP109753</strain>
    </source>
</reference>
<dbReference type="EMBL" id="OLKH01000058">
    <property type="protein sequence ID" value="SPE76437.1"/>
    <property type="molecule type" value="Genomic_DNA"/>
</dbReference>
<proteinExistence type="predicted"/>
<dbReference type="Proteomes" id="UP000238180">
    <property type="component" value="Unassembled WGS sequence"/>
</dbReference>
<evidence type="ECO:0000313" key="2">
    <source>
        <dbReference type="Proteomes" id="UP000238180"/>
    </source>
</evidence>
<sequence length="44" mass="5330">MYMILNYQSFERGVTFSFLKHFILITERNSILIQNEQESLYRVG</sequence>
<name>A0A2N9P7W0_9FLAO</name>
<evidence type="ECO:0000313" key="1">
    <source>
        <dbReference type="EMBL" id="SPE76437.1"/>
    </source>
</evidence>
<dbReference type="AlphaFoldDB" id="A0A2N9P7W0"/>
<protein>
    <submittedName>
        <fullName evidence="1">Uncharacterized protein</fullName>
    </submittedName>
</protein>
<organism evidence="1 2">
    <name type="scientific">Flavobacterium columnare</name>
    <dbReference type="NCBI Taxonomy" id="996"/>
    <lineage>
        <taxon>Bacteria</taxon>
        <taxon>Pseudomonadati</taxon>
        <taxon>Bacteroidota</taxon>
        <taxon>Flavobacteriia</taxon>
        <taxon>Flavobacteriales</taxon>
        <taxon>Flavobacteriaceae</taxon>
        <taxon>Flavobacterium</taxon>
    </lineage>
</organism>